<dbReference type="AlphaFoldDB" id="A0A9N9U9Q1"/>
<comment type="caution">
    <text evidence="1">The sequence shown here is derived from an EMBL/GenBank/DDBJ whole genome shotgun (WGS) entry which is preliminary data.</text>
</comment>
<reference evidence="1" key="1">
    <citation type="submission" date="2021-10" db="EMBL/GenBank/DDBJ databases">
        <authorList>
            <person name="Piombo E."/>
        </authorList>
    </citation>
    <scope>NUCLEOTIDE SEQUENCE</scope>
</reference>
<sequence length="333" mass="36959">MGQYWKLVNIDKRKVLAHDSGLKLLEILWDRALEPLVGLLRRPQWVPYFAPSYAIQSCKLKSLPDPIASLESPLVALPQELIDHIISLLVEDEGAGSGDLICLSLTCSYFFRLLGSRVQTLLAEDEAPWAGDRLIFVGDYANGIPEGVVTETERTQLLAEGRNPLYYSIEQDFAEKGATFERSRYDSGEVESSGNLFSRVQKRIGSTSEYKKAINLITEVLQQMPTDASGHPRKQAVLLRNLTTKEFVLDDTIAQGSLKYSLGEVLGTFTIWTEDASGTDSLEPPGRWAGHRFDIGCLEDVAEEGWKDVSYEAVQNLNAAGLAGYGVARRAWE</sequence>
<dbReference type="OrthoDB" id="2588098at2759"/>
<protein>
    <recommendedName>
        <fullName evidence="3">F-box domain-containing protein</fullName>
    </recommendedName>
</protein>
<dbReference type="EMBL" id="CABFNO020001394">
    <property type="protein sequence ID" value="CAG9985043.1"/>
    <property type="molecule type" value="Genomic_DNA"/>
</dbReference>
<name>A0A9N9U9Q1_9HYPO</name>
<keyword evidence="2" id="KW-1185">Reference proteome</keyword>
<accession>A0A9N9U9Q1</accession>
<proteinExistence type="predicted"/>
<organism evidence="1 2">
    <name type="scientific">Clonostachys byssicola</name>
    <dbReference type="NCBI Taxonomy" id="160290"/>
    <lineage>
        <taxon>Eukaryota</taxon>
        <taxon>Fungi</taxon>
        <taxon>Dikarya</taxon>
        <taxon>Ascomycota</taxon>
        <taxon>Pezizomycotina</taxon>
        <taxon>Sordariomycetes</taxon>
        <taxon>Hypocreomycetidae</taxon>
        <taxon>Hypocreales</taxon>
        <taxon>Bionectriaceae</taxon>
        <taxon>Clonostachys</taxon>
    </lineage>
</organism>
<evidence type="ECO:0008006" key="3">
    <source>
        <dbReference type="Google" id="ProtNLM"/>
    </source>
</evidence>
<gene>
    <name evidence="1" type="ORF">CBYS24578_00006722</name>
</gene>
<evidence type="ECO:0000313" key="1">
    <source>
        <dbReference type="EMBL" id="CAG9985043.1"/>
    </source>
</evidence>
<dbReference type="Proteomes" id="UP000754883">
    <property type="component" value="Unassembled WGS sequence"/>
</dbReference>
<evidence type="ECO:0000313" key="2">
    <source>
        <dbReference type="Proteomes" id="UP000754883"/>
    </source>
</evidence>